<dbReference type="SUPFAM" id="SSF46689">
    <property type="entry name" value="Homeodomain-like"/>
    <property type="match status" value="1"/>
</dbReference>
<evidence type="ECO:0000313" key="6">
    <source>
        <dbReference type="EMBL" id="SFF66968.1"/>
    </source>
</evidence>
<dbReference type="SUPFAM" id="SSF48498">
    <property type="entry name" value="Tetracyclin repressor-like, C-terminal domain"/>
    <property type="match status" value="1"/>
</dbReference>
<name>A0A1I2KKV9_9ACTN</name>
<dbReference type="OrthoDB" id="9798857at2"/>
<dbReference type="Pfam" id="PF00440">
    <property type="entry name" value="TetR_N"/>
    <property type="match status" value="1"/>
</dbReference>
<dbReference type="Gene3D" id="1.10.357.10">
    <property type="entry name" value="Tetracycline Repressor, domain 2"/>
    <property type="match status" value="1"/>
</dbReference>
<evidence type="ECO:0000256" key="3">
    <source>
        <dbReference type="ARBA" id="ARBA00023163"/>
    </source>
</evidence>
<dbReference type="PANTHER" id="PTHR47506:SF7">
    <property type="entry name" value="TRANSCRIPTIONAL REGULATORY PROTEIN"/>
    <property type="match status" value="1"/>
</dbReference>
<accession>A0A1I2KKV9</accession>
<dbReference type="PROSITE" id="PS50977">
    <property type="entry name" value="HTH_TETR_2"/>
    <property type="match status" value="1"/>
</dbReference>
<dbReference type="Proteomes" id="UP000181942">
    <property type="component" value="Unassembled WGS sequence"/>
</dbReference>
<dbReference type="InterPro" id="IPR036271">
    <property type="entry name" value="Tet_transcr_reg_TetR-rel_C_sf"/>
</dbReference>
<dbReference type="Gene3D" id="1.10.10.60">
    <property type="entry name" value="Homeodomain-like"/>
    <property type="match status" value="1"/>
</dbReference>
<evidence type="ECO:0000313" key="7">
    <source>
        <dbReference type="Proteomes" id="UP000181942"/>
    </source>
</evidence>
<dbReference type="EMBL" id="FONR01000010">
    <property type="protein sequence ID" value="SFF66968.1"/>
    <property type="molecule type" value="Genomic_DNA"/>
</dbReference>
<sequence>MGRVSQAQAQENRRRVVATASRMFREKGTAVSVADLMKAAGLTHGGFYKQFGSKEDLVDEAIAHAFDEQAAHSAVAPEEQAGEREAARRTLIEDYLSVWHRDHTGEGCPVSGFAADLGREPGQAARAHDVYINGVRNRAARLATGDDDGMAQLCTMVGALVLARATRGNPISEELLQAARTALTESGTGQSDPQQRTA</sequence>
<feature type="DNA-binding region" description="H-T-H motif" evidence="4">
    <location>
        <begin position="32"/>
        <end position="51"/>
    </location>
</feature>
<dbReference type="PANTHER" id="PTHR47506">
    <property type="entry name" value="TRANSCRIPTIONAL REGULATORY PROTEIN"/>
    <property type="match status" value="1"/>
</dbReference>
<keyword evidence="3" id="KW-0804">Transcription</keyword>
<dbReference type="InterPro" id="IPR001647">
    <property type="entry name" value="HTH_TetR"/>
</dbReference>
<dbReference type="InterPro" id="IPR009057">
    <property type="entry name" value="Homeodomain-like_sf"/>
</dbReference>
<evidence type="ECO:0000256" key="1">
    <source>
        <dbReference type="ARBA" id="ARBA00023015"/>
    </source>
</evidence>
<dbReference type="AlphaFoldDB" id="A0A1I2KKV9"/>
<evidence type="ECO:0000259" key="5">
    <source>
        <dbReference type="PROSITE" id="PS50977"/>
    </source>
</evidence>
<gene>
    <name evidence="6" type="ORF">SAMN02787118_110201</name>
</gene>
<dbReference type="PRINTS" id="PR00455">
    <property type="entry name" value="HTHTETR"/>
</dbReference>
<reference evidence="6 7" key="1">
    <citation type="submission" date="2016-10" db="EMBL/GenBank/DDBJ databases">
        <authorList>
            <person name="de Groot N.N."/>
        </authorList>
    </citation>
    <scope>NUCLEOTIDE SEQUENCE [LARGE SCALE GENOMIC DNA]</scope>
    <source>
        <strain evidence="6 7">OK461</strain>
    </source>
</reference>
<evidence type="ECO:0000256" key="4">
    <source>
        <dbReference type="PROSITE-ProRule" id="PRU00335"/>
    </source>
</evidence>
<evidence type="ECO:0000256" key="2">
    <source>
        <dbReference type="ARBA" id="ARBA00023125"/>
    </source>
</evidence>
<dbReference type="GO" id="GO:0003677">
    <property type="term" value="F:DNA binding"/>
    <property type="evidence" value="ECO:0007669"/>
    <property type="project" value="UniProtKB-UniRule"/>
</dbReference>
<protein>
    <submittedName>
        <fullName evidence="6">Transcriptional regulator, TetR family</fullName>
    </submittedName>
</protein>
<organism evidence="6 7">
    <name type="scientific">Streptomyces mirabilis</name>
    <dbReference type="NCBI Taxonomy" id="68239"/>
    <lineage>
        <taxon>Bacteria</taxon>
        <taxon>Bacillati</taxon>
        <taxon>Actinomycetota</taxon>
        <taxon>Actinomycetes</taxon>
        <taxon>Kitasatosporales</taxon>
        <taxon>Streptomycetaceae</taxon>
        <taxon>Streptomyces</taxon>
    </lineage>
</organism>
<keyword evidence="1" id="KW-0805">Transcription regulation</keyword>
<dbReference type="RefSeq" id="WP_075029762.1">
    <property type="nucleotide sequence ID" value="NZ_FONR01000010.1"/>
</dbReference>
<feature type="domain" description="HTH tetR-type" evidence="5">
    <location>
        <begin position="10"/>
        <end position="69"/>
    </location>
</feature>
<proteinExistence type="predicted"/>
<keyword evidence="2 4" id="KW-0238">DNA-binding</keyword>